<dbReference type="Proteomes" id="UP000327039">
    <property type="component" value="Unassembled WGS sequence"/>
</dbReference>
<dbReference type="InterPro" id="IPR020802">
    <property type="entry name" value="TesA-like"/>
</dbReference>
<proteinExistence type="predicted"/>
<comment type="caution">
    <text evidence="2">The sequence shown here is derived from an EMBL/GenBank/DDBJ whole genome shotgun (WGS) entry which is preliminary data.</text>
</comment>
<dbReference type="SUPFAM" id="SSF53474">
    <property type="entry name" value="alpha/beta-Hydrolases"/>
    <property type="match status" value="1"/>
</dbReference>
<keyword evidence="2" id="KW-0378">Hydrolase</keyword>
<dbReference type="PANTHER" id="PTHR43194">
    <property type="entry name" value="HYDROLASE ALPHA/BETA FOLD FAMILY"/>
    <property type="match status" value="1"/>
</dbReference>
<accession>A0A5J5IVJ5</accession>
<name>A0A5J5IVJ5_9MICO</name>
<dbReference type="AlphaFoldDB" id="A0A5J5IVJ5"/>
<organism evidence="2 3">
    <name type="scientific">Microbacterium radiodurans</name>
    <dbReference type="NCBI Taxonomy" id="661398"/>
    <lineage>
        <taxon>Bacteria</taxon>
        <taxon>Bacillati</taxon>
        <taxon>Actinomycetota</taxon>
        <taxon>Actinomycetes</taxon>
        <taxon>Micrococcales</taxon>
        <taxon>Microbacteriaceae</taxon>
        <taxon>Microbacterium</taxon>
    </lineage>
</organism>
<gene>
    <name evidence="2" type="ORF">F6B42_08870</name>
</gene>
<feature type="domain" description="Thioesterase TesA-like" evidence="1">
    <location>
        <begin position="57"/>
        <end position="255"/>
    </location>
</feature>
<dbReference type="Gene3D" id="3.40.50.1820">
    <property type="entry name" value="alpha/beta hydrolase"/>
    <property type="match status" value="1"/>
</dbReference>
<evidence type="ECO:0000313" key="2">
    <source>
        <dbReference type="EMBL" id="KAA9087062.1"/>
    </source>
</evidence>
<keyword evidence="3" id="KW-1185">Reference proteome</keyword>
<reference evidence="3" key="1">
    <citation type="submission" date="2019-09" db="EMBL/GenBank/DDBJ databases">
        <title>Mumia zhuanghuii sp. nov. isolated from the intestinal contents of plateau pika (Ochotona curzoniae) in the Qinghai-Tibet plateau of China.</title>
        <authorList>
            <person name="Tian Z."/>
        </authorList>
    </citation>
    <scope>NUCLEOTIDE SEQUENCE [LARGE SCALE GENOMIC DNA]</scope>
    <source>
        <strain evidence="3">DSM 25564</strain>
    </source>
</reference>
<dbReference type="SMART" id="SM00824">
    <property type="entry name" value="PKS_TE"/>
    <property type="match status" value="1"/>
</dbReference>
<dbReference type="RefSeq" id="WP_150419228.1">
    <property type="nucleotide sequence ID" value="NZ_VYRZ01000002.1"/>
</dbReference>
<dbReference type="GO" id="GO:0016787">
    <property type="term" value="F:hydrolase activity"/>
    <property type="evidence" value="ECO:0007669"/>
    <property type="project" value="UniProtKB-KW"/>
</dbReference>
<dbReference type="InterPro" id="IPR029058">
    <property type="entry name" value="AB_hydrolase_fold"/>
</dbReference>
<sequence length="263" mass="27999">MDGRNRAAAGGSRARGRDETVDGLRFRVWSTARSSGMSYVLLHGVGMSHRSYRDLHGVLATSGAVHSIDLPGFAGLPAPVDDVPVERMADALAAVIASLTDAPVVLVGHSMGAQWAVEIARRRPAAVAGLALIGPVADDRHRTLRAQGTALARDGFREPPRVNARVFADYLRSRKRWFLAQVGCMLAYPTEERLADAAVPVLLVRGGRDPIAGDAWLARLAGRAHRASVVVVPGHGHHVERTAPEAVAQAILEHLVGAGSRRP</sequence>
<dbReference type="EMBL" id="VYRZ01000002">
    <property type="protein sequence ID" value="KAA9087062.1"/>
    <property type="molecule type" value="Genomic_DNA"/>
</dbReference>
<dbReference type="InterPro" id="IPR050228">
    <property type="entry name" value="Carboxylesterase_BioH"/>
</dbReference>
<protein>
    <submittedName>
        <fullName evidence="2">Alpha/beta fold hydrolase</fullName>
    </submittedName>
</protein>
<dbReference type="InterPro" id="IPR000073">
    <property type="entry name" value="AB_hydrolase_1"/>
</dbReference>
<evidence type="ECO:0000259" key="1">
    <source>
        <dbReference type="SMART" id="SM00824"/>
    </source>
</evidence>
<dbReference type="Pfam" id="PF12697">
    <property type="entry name" value="Abhydrolase_6"/>
    <property type="match status" value="1"/>
</dbReference>
<dbReference type="OrthoDB" id="9769541at2"/>
<dbReference type="PANTHER" id="PTHR43194:SF5">
    <property type="entry name" value="PIMELOYL-[ACYL-CARRIER PROTEIN] METHYL ESTER ESTERASE"/>
    <property type="match status" value="1"/>
</dbReference>
<evidence type="ECO:0000313" key="3">
    <source>
        <dbReference type="Proteomes" id="UP000327039"/>
    </source>
</evidence>